<evidence type="ECO:0000313" key="2">
    <source>
        <dbReference type="Proteomes" id="UP000295741"/>
    </source>
</evidence>
<comment type="caution">
    <text evidence="1">The sequence shown here is derived from an EMBL/GenBank/DDBJ whole genome shotgun (WGS) entry which is preliminary data.</text>
</comment>
<gene>
    <name evidence="1" type="ORF">BC659_0882</name>
</gene>
<sequence>MEHKVEIRQMFDESFKRKVIEEYLSTRQSKMSIQCKYNIHFKSAICTWMKRLGYTEKVEQKCNLALILRSVFPADVSRGTRGLCGSLALVRLQLVISCEYSLPNV</sequence>
<organism evidence="1 2">
    <name type="scientific">Sediminibacterium goheungense</name>
    <dbReference type="NCBI Taxonomy" id="1086393"/>
    <lineage>
        <taxon>Bacteria</taxon>
        <taxon>Pseudomonadati</taxon>
        <taxon>Bacteroidota</taxon>
        <taxon>Chitinophagia</taxon>
        <taxon>Chitinophagales</taxon>
        <taxon>Chitinophagaceae</taxon>
        <taxon>Sediminibacterium</taxon>
    </lineage>
</organism>
<dbReference type="Proteomes" id="UP000295741">
    <property type="component" value="Unassembled WGS sequence"/>
</dbReference>
<dbReference type="EMBL" id="SNWP01000010">
    <property type="protein sequence ID" value="TDO28802.1"/>
    <property type="molecule type" value="Genomic_DNA"/>
</dbReference>
<keyword evidence="2" id="KW-1185">Reference proteome</keyword>
<dbReference type="AlphaFoldDB" id="A0A4R6J0R2"/>
<proteinExistence type="predicted"/>
<accession>A0A4R6J0R2</accession>
<evidence type="ECO:0000313" key="1">
    <source>
        <dbReference type="EMBL" id="TDO28802.1"/>
    </source>
</evidence>
<protein>
    <submittedName>
        <fullName evidence="1">Uncharacterized protein</fullName>
    </submittedName>
</protein>
<reference evidence="1 2" key="1">
    <citation type="submission" date="2019-03" db="EMBL/GenBank/DDBJ databases">
        <title>Genomic Encyclopedia of Archaeal and Bacterial Type Strains, Phase II (KMG-II): from individual species to whole genera.</title>
        <authorList>
            <person name="Goeker M."/>
        </authorList>
    </citation>
    <scope>NUCLEOTIDE SEQUENCE [LARGE SCALE GENOMIC DNA]</scope>
    <source>
        <strain evidence="1 2">DSM 28323</strain>
    </source>
</reference>
<name>A0A4R6J0R2_9BACT</name>